<reference evidence="1" key="1">
    <citation type="submission" date="2018-05" db="EMBL/GenBank/DDBJ databases">
        <authorList>
            <person name="Lanie J.A."/>
            <person name="Ng W.-L."/>
            <person name="Kazmierczak K.M."/>
            <person name="Andrzejewski T.M."/>
            <person name="Davidsen T.M."/>
            <person name="Wayne K.J."/>
            <person name="Tettelin H."/>
            <person name="Glass J.I."/>
            <person name="Rusch D."/>
            <person name="Podicherti R."/>
            <person name="Tsui H.-C.T."/>
            <person name="Winkler M.E."/>
        </authorList>
    </citation>
    <scope>NUCLEOTIDE SEQUENCE</scope>
</reference>
<gene>
    <name evidence="1" type="ORF">METZ01_LOCUS116162</name>
</gene>
<name>A0A381XF15_9ZZZZ</name>
<feature type="non-terminal residue" evidence="1">
    <location>
        <position position="1"/>
    </location>
</feature>
<protein>
    <recommendedName>
        <fullName evidence="2">Fibronectin type-III domain-containing protein</fullName>
    </recommendedName>
</protein>
<organism evidence="1">
    <name type="scientific">marine metagenome</name>
    <dbReference type="NCBI Taxonomy" id="408172"/>
    <lineage>
        <taxon>unclassified sequences</taxon>
        <taxon>metagenomes</taxon>
        <taxon>ecological metagenomes</taxon>
    </lineage>
</organism>
<accession>A0A381XF15</accession>
<dbReference type="EMBL" id="UINC01014936">
    <property type="protein sequence ID" value="SVA63308.1"/>
    <property type="molecule type" value="Genomic_DNA"/>
</dbReference>
<proteinExistence type="predicted"/>
<evidence type="ECO:0008006" key="2">
    <source>
        <dbReference type="Google" id="ProtNLM"/>
    </source>
</evidence>
<evidence type="ECO:0000313" key="1">
    <source>
        <dbReference type="EMBL" id="SVA63308.1"/>
    </source>
</evidence>
<dbReference type="CDD" id="cd00063">
    <property type="entry name" value="FN3"/>
    <property type="match status" value="2"/>
</dbReference>
<dbReference type="AlphaFoldDB" id="A0A381XF15"/>
<dbReference type="SUPFAM" id="SSF49265">
    <property type="entry name" value="Fibronectin type III"/>
    <property type="match status" value="1"/>
</dbReference>
<dbReference type="InterPro" id="IPR013783">
    <property type="entry name" value="Ig-like_fold"/>
</dbReference>
<dbReference type="InterPro" id="IPR003961">
    <property type="entry name" value="FN3_dom"/>
</dbReference>
<dbReference type="InterPro" id="IPR036116">
    <property type="entry name" value="FN3_sf"/>
</dbReference>
<dbReference type="Gene3D" id="2.60.40.10">
    <property type="entry name" value="Immunoglobulins"/>
    <property type="match status" value="1"/>
</dbReference>
<sequence length="548" mass="61617">NFTGENGLTYRFKSISLDTLGNLEKKGTYDTEMRVDMENPKSTLWLAEGDLEFTNLDGVTIKWKPGDNSSDILEYFIEYRIVGDESWEDLGSFTSIGEYWFSPEIEGQYEIRSRTVDFAGNSEDKDSGDVSLTFDRVKPSLTLAAIDSLTGGEDLILAIEYTSENLSQIKLEYARLPEGTEDVLVWDSIDEEWDNGTMEIRNLVDGYTYYFRINPVDLASNENPKHPLEFTLLWNSNMTTIELPAVPLKPVTIGKIRNMELTVDEDLDGVYERTLEEFTGTDLGAMKANQYWVDYDNARVIFGDGTDGYLPPTNSSISIVYHAYDLITTIDTTPAQSVEIIEYLVEDRNNVTITWEKPQDATSFIIENRKNFTTPWIAIDTTESLEYHVTNLSSGYHYYRIISVDRMGYTNSEMEGEMMEIFIEAEIIPSTVDSGSEKIAPELYLAAVVLLAVAASSAFYMLRGREQDLQPEGSVLVPVEVESPSEQISEDADETKSVFSVKAGSEFSKQVIFICEIGCQSEFSGDDDDEEIMCPHCGMIGDTPLTGK</sequence>